<organism evidence="2 3">
    <name type="scientific">Heyndrickxia vini</name>
    <dbReference type="NCBI Taxonomy" id="1476025"/>
    <lineage>
        <taxon>Bacteria</taxon>
        <taxon>Bacillati</taxon>
        <taxon>Bacillota</taxon>
        <taxon>Bacilli</taxon>
        <taxon>Bacillales</taxon>
        <taxon>Bacillaceae</taxon>
        <taxon>Heyndrickxia</taxon>
    </lineage>
</organism>
<dbReference type="Proteomes" id="UP000595691">
    <property type="component" value="Chromosome"/>
</dbReference>
<name>A0ABX7DW14_9BACI</name>
<dbReference type="EMBL" id="CP065425">
    <property type="protein sequence ID" value="QQZ07689.1"/>
    <property type="molecule type" value="Genomic_DNA"/>
</dbReference>
<sequence length="62" mass="6823">MDQPSAPKEDTSSQSPCRNNPAPIGTTNAYRQGKTRTCQGKEGNEYIQPIPNDLKPSALKYK</sequence>
<evidence type="ECO:0000313" key="2">
    <source>
        <dbReference type="EMBL" id="QQZ07689.1"/>
    </source>
</evidence>
<evidence type="ECO:0000313" key="3">
    <source>
        <dbReference type="Proteomes" id="UP000595691"/>
    </source>
</evidence>
<feature type="region of interest" description="Disordered" evidence="1">
    <location>
        <begin position="1"/>
        <end position="62"/>
    </location>
</feature>
<proteinExistence type="predicted"/>
<accession>A0ABX7DW14</accession>
<reference evidence="2 3" key="1">
    <citation type="submission" date="2020-11" db="EMBL/GenBank/DDBJ databases">
        <title>Taxonomic evaluation of the Bacillus sporothermodurans group of bacteria based on whole genome sequences.</title>
        <authorList>
            <person name="Fiedler G."/>
            <person name="Herbstmann A.-D."/>
            <person name="Doll E."/>
            <person name="Wenning M."/>
            <person name="Brinks E."/>
            <person name="Kabisch J."/>
            <person name="Breitenwieser F."/>
            <person name="Lappann M."/>
            <person name="Boehnlein C."/>
            <person name="Franz C."/>
        </authorList>
    </citation>
    <scope>NUCLEOTIDE SEQUENCE [LARGE SCALE GENOMIC DNA]</scope>
    <source>
        <strain evidence="2 3">JCM 19841</strain>
    </source>
</reference>
<feature type="compositionally biased region" description="Polar residues" evidence="1">
    <location>
        <begin position="25"/>
        <end position="38"/>
    </location>
</feature>
<dbReference type="RefSeq" id="WP_202776524.1">
    <property type="nucleotide sequence ID" value="NZ_CP065425.1"/>
</dbReference>
<protein>
    <submittedName>
        <fullName evidence="2">Uncharacterized protein</fullName>
    </submittedName>
</protein>
<evidence type="ECO:0000256" key="1">
    <source>
        <dbReference type="SAM" id="MobiDB-lite"/>
    </source>
</evidence>
<gene>
    <name evidence="2" type="ORF">I5776_11330</name>
</gene>
<keyword evidence="3" id="KW-1185">Reference proteome</keyword>